<organism evidence="10 11">
    <name type="scientific">Bugula neritina</name>
    <name type="common">Brown bryozoan</name>
    <name type="synonym">Sertularia neritina</name>
    <dbReference type="NCBI Taxonomy" id="10212"/>
    <lineage>
        <taxon>Eukaryota</taxon>
        <taxon>Metazoa</taxon>
        <taxon>Spiralia</taxon>
        <taxon>Lophotrochozoa</taxon>
        <taxon>Bryozoa</taxon>
        <taxon>Gymnolaemata</taxon>
        <taxon>Cheilostomatida</taxon>
        <taxon>Flustrina</taxon>
        <taxon>Buguloidea</taxon>
        <taxon>Bugulidae</taxon>
        <taxon>Bugula</taxon>
    </lineage>
</organism>
<dbReference type="GO" id="GO:0016614">
    <property type="term" value="F:oxidoreductase activity, acting on CH-OH group of donors"/>
    <property type="evidence" value="ECO:0007669"/>
    <property type="project" value="InterPro"/>
</dbReference>
<dbReference type="InterPro" id="IPR012132">
    <property type="entry name" value="GMC_OxRdtase"/>
</dbReference>
<dbReference type="InterPro" id="IPR000172">
    <property type="entry name" value="GMC_OxRdtase_N"/>
</dbReference>
<dbReference type="SUPFAM" id="SSF54373">
    <property type="entry name" value="FAD-linked reductases, C-terminal domain"/>
    <property type="match status" value="1"/>
</dbReference>
<dbReference type="PANTHER" id="PTHR11552">
    <property type="entry name" value="GLUCOSE-METHANOL-CHOLINE GMC OXIDOREDUCTASE"/>
    <property type="match status" value="1"/>
</dbReference>
<dbReference type="PROSITE" id="PS00623">
    <property type="entry name" value="GMC_OXRED_1"/>
    <property type="match status" value="1"/>
</dbReference>
<dbReference type="PIRSF" id="PIRSF000137">
    <property type="entry name" value="Alcohol_oxidase"/>
    <property type="match status" value="1"/>
</dbReference>
<proteinExistence type="inferred from homology"/>
<comment type="caution">
    <text evidence="10">The sequence shown here is derived from an EMBL/GenBank/DDBJ whole genome shotgun (WGS) entry which is preliminary data.</text>
</comment>
<keyword evidence="4 5" id="KW-0274">FAD</keyword>
<evidence type="ECO:0000256" key="6">
    <source>
        <dbReference type="RuleBase" id="RU003968"/>
    </source>
</evidence>
<keyword evidence="11" id="KW-1185">Reference proteome</keyword>
<protein>
    <submittedName>
        <fullName evidence="10">CHDH</fullName>
    </submittedName>
</protein>
<feature type="domain" description="Glucose-methanol-choline oxidoreductase N-terminal" evidence="9">
    <location>
        <begin position="178"/>
        <end position="192"/>
    </location>
</feature>
<keyword evidence="3 6" id="KW-0285">Flavoprotein</keyword>
<reference evidence="10" key="1">
    <citation type="submission" date="2020-06" db="EMBL/GenBank/DDBJ databases">
        <title>Draft genome of Bugula neritina, a colonial animal packing powerful symbionts and potential medicines.</title>
        <authorList>
            <person name="Rayko M."/>
        </authorList>
    </citation>
    <scope>NUCLEOTIDE SEQUENCE [LARGE SCALE GENOMIC DNA]</scope>
    <source>
        <strain evidence="10">Kwan_BN1</strain>
    </source>
</reference>
<evidence type="ECO:0000256" key="2">
    <source>
        <dbReference type="ARBA" id="ARBA00010790"/>
    </source>
</evidence>
<dbReference type="Proteomes" id="UP000593567">
    <property type="component" value="Unassembled WGS sequence"/>
</dbReference>
<evidence type="ECO:0000259" key="9">
    <source>
        <dbReference type="PROSITE" id="PS00624"/>
    </source>
</evidence>
<evidence type="ECO:0000259" key="8">
    <source>
        <dbReference type="PROSITE" id="PS00623"/>
    </source>
</evidence>
<dbReference type="NCBIfam" id="NF002550">
    <property type="entry name" value="PRK02106.1"/>
    <property type="match status" value="1"/>
</dbReference>
<feature type="domain" description="Glucose-methanol-choline oxidoreductase N-terminal" evidence="8">
    <location>
        <begin position="6"/>
        <end position="29"/>
    </location>
</feature>
<dbReference type="Gene3D" id="3.30.560.10">
    <property type="entry name" value="Glucose Oxidase, domain 3"/>
    <property type="match status" value="1"/>
</dbReference>
<evidence type="ECO:0000256" key="3">
    <source>
        <dbReference type="ARBA" id="ARBA00022630"/>
    </source>
</evidence>
<dbReference type="AlphaFoldDB" id="A0A7J7KHJ0"/>
<dbReference type="OrthoDB" id="269227at2759"/>
<dbReference type="InterPro" id="IPR007867">
    <property type="entry name" value="GMC_OxRtase_C"/>
</dbReference>
<dbReference type="SUPFAM" id="SSF51905">
    <property type="entry name" value="FAD/NAD(P)-binding domain"/>
    <property type="match status" value="1"/>
</dbReference>
<gene>
    <name evidence="10" type="ORF">EB796_003969</name>
</gene>
<accession>A0A7J7KHJ0</accession>
<dbReference type="PANTHER" id="PTHR11552:SF147">
    <property type="entry name" value="CHOLINE DEHYDROGENASE, MITOCHONDRIAL"/>
    <property type="match status" value="1"/>
</dbReference>
<dbReference type="PROSITE" id="PS00624">
    <property type="entry name" value="GMC_OXRED_2"/>
    <property type="match status" value="1"/>
</dbReference>
<dbReference type="Pfam" id="PF00732">
    <property type="entry name" value="GMC_oxred_N"/>
    <property type="match status" value="1"/>
</dbReference>
<evidence type="ECO:0000256" key="1">
    <source>
        <dbReference type="ARBA" id="ARBA00001974"/>
    </source>
</evidence>
<evidence type="ECO:0000313" key="11">
    <source>
        <dbReference type="Proteomes" id="UP000593567"/>
    </source>
</evidence>
<evidence type="ECO:0000256" key="5">
    <source>
        <dbReference type="PIRSR" id="PIRSR000137-2"/>
    </source>
</evidence>
<dbReference type="Pfam" id="PF05199">
    <property type="entry name" value="GMC_oxred_C"/>
    <property type="match status" value="1"/>
</dbReference>
<evidence type="ECO:0000256" key="4">
    <source>
        <dbReference type="ARBA" id="ARBA00022827"/>
    </source>
</evidence>
<sequence length="484" mass="53691">MYQPRGKVWGGSSVLNAMIYIRGNAEDFNRWEAEGAEGWSYADCLPYFQKAQCHELGGDDYRGGDGHLHVSRGKSGIPLHEAFVKAGQEAGYPYTADCNGYQQEGVGPFEMTINKGKRWSTSQAYLRPALKRSNLSVKSRALSTRILMEGNRAVGVEYEQKGQTWTARANKEVILSGGAINSPQLLLLSGIGPEEHLRSVGIEPQVNLPGVGENLQDHLELQVQHKCKEPITLYQAQWKFPHIMVGIGLKWFLTQTGWGAGCHMDTGGFIRTFPNKKQPDIQWHFLPSALYDHGRKPAPYHAFQVHTGAQQALSRGTIRLKTANPHDHPLIDPNYFSHPQDMIDMVQCIKLTREICHQPALAKYSDGEIQPGPDCDTDEKIAHFIKTMCDTAYHPSCTCKMGTDDMSVVDNQGWVHETSNLRVVDASIMPSITNGNLNAPTTMIAEKCADRIRGLSPLPQSTAPVWKPAHPEKQRDGVAQVSTV</sequence>
<feature type="region of interest" description="Disordered" evidence="7">
    <location>
        <begin position="459"/>
        <end position="484"/>
    </location>
</feature>
<evidence type="ECO:0000313" key="10">
    <source>
        <dbReference type="EMBL" id="KAF6037707.1"/>
    </source>
</evidence>
<feature type="binding site" evidence="5">
    <location>
        <position position="8"/>
    </location>
    <ligand>
        <name>FAD</name>
        <dbReference type="ChEBI" id="CHEBI:57692"/>
    </ligand>
</feature>
<comment type="cofactor">
    <cofactor evidence="1 5">
        <name>FAD</name>
        <dbReference type="ChEBI" id="CHEBI:57692"/>
    </cofactor>
</comment>
<dbReference type="InterPro" id="IPR036188">
    <property type="entry name" value="FAD/NAD-bd_sf"/>
</dbReference>
<evidence type="ECO:0000256" key="7">
    <source>
        <dbReference type="SAM" id="MobiDB-lite"/>
    </source>
</evidence>
<comment type="similarity">
    <text evidence="2 6">Belongs to the GMC oxidoreductase family.</text>
</comment>
<dbReference type="Gene3D" id="3.50.50.60">
    <property type="entry name" value="FAD/NAD(P)-binding domain"/>
    <property type="match status" value="1"/>
</dbReference>
<dbReference type="GO" id="GO:0050660">
    <property type="term" value="F:flavin adenine dinucleotide binding"/>
    <property type="evidence" value="ECO:0007669"/>
    <property type="project" value="InterPro"/>
</dbReference>
<name>A0A7J7KHJ0_BUGNE</name>
<dbReference type="EMBL" id="VXIV02000527">
    <property type="protein sequence ID" value="KAF6037707.1"/>
    <property type="molecule type" value="Genomic_DNA"/>
</dbReference>